<proteinExistence type="predicted"/>
<reference evidence="1" key="1">
    <citation type="submission" date="2021-11" db="EMBL/GenBank/DDBJ databases">
        <authorList>
            <person name="Herlambang A."/>
            <person name="Guo Y."/>
            <person name="Takashima Y."/>
            <person name="Nishizawa T."/>
        </authorList>
    </citation>
    <scope>NUCLEOTIDE SEQUENCE</scope>
    <source>
        <strain evidence="1">E1425</strain>
    </source>
</reference>
<dbReference type="SUPFAM" id="SSF52047">
    <property type="entry name" value="RNI-like"/>
    <property type="match status" value="1"/>
</dbReference>
<organism evidence="1 2">
    <name type="scientific">Entomortierella parvispora</name>
    <dbReference type="NCBI Taxonomy" id="205924"/>
    <lineage>
        <taxon>Eukaryota</taxon>
        <taxon>Fungi</taxon>
        <taxon>Fungi incertae sedis</taxon>
        <taxon>Mucoromycota</taxon>
        <taxon>Mortierellomycotina</taxon>
        <taxon>Mortierellomycetes</taxon>
        <taxon>Mortierellales</taxon>
        <taxon>Mortierellaceae</taxon>
        <taxon>Entomortierella</taxon>
    </lineage>
</organism>
<evidence type="ECO:0000313" key="2">
    <source>
        <dbReference type="Proteomes" id="UP000827284"/>
    </source>
</evidence>
<name>A0A9P3HJP3_9FUNG</name>
<evidence type="ECO:0000313" key="1">
    <source>
        <dbReference type="EMBL" id="GJJ77658.1"/>
    </source>
</evidence>
<reference evidence="1" key="2">
    <citation type="journal article" date="2022" name="Microbiol. Resour. Announc.">
        <title>Whole-Genome Sequence of Entomortierella parvispora E1425, a Mucoromycotan Fungus Associated with Burkholderiaceae-Related Endosymbiotic Bacteria.</title>
        <authorList>
            <person name="Herlambang A."/>
            <person name="Guo Y."/>
            <person name="Takashima Y."/>
            <person name="Narisawa K."/>
            <person name="Ohta H."/>
            <person name="Nishizawa T."/>
        </authorList>
    </citation>
    <scope>NUCLEOTIDE SEQUENCE</scope>
    <source>
        <strain evidence="1">E1425</strain>
    </source>
</reference>
<dbReference type="Proteomes" id="UP000827284">
    <property type="component" value="Unassembled WGS sequence"/>
</dbReference>
<dbReference type="EMBL" id="BQFW01000014">
    <property type="protein sequence ID" value="GJJ77658.1"/>
    <property type="molecule type" value="Genomic_DNA"/>
</dbReference>
<comment type="caution">
    <text evidence="1">The sequence shown here is derived from an EMBL/GenBank/DDBJ whole genome shotgun (WGS) entry which is preliminary data.</text>
</comment>
<protein>
    <submittedName>
        <fullName evidence="1">Uncharacterized protein</fullName>
    </submittedName>
</protein>
<accession>A0A9P3HJP3</accession>
<gene>
    <name evidence="1" type="ORF">EMPS_10017</name>
</gene>
<dbReference type="OrthoDB" id="2322866at2759"/>
<dbReference type="Gene3D" id="3.80.10.10">
    <property type="entry name" value="Ribonuclease Inhibitor"/>
    <property type="match status" value="1"/>
</dbReference>
<sequence length="499" mass="57230">MFHEPMLHETFMTLFPTIPNCYHANVIWYRSMVELRSRIELAMFERVAPQLVTLTIAMGIQVPRIKVPWLSSLRRLEVAGTDVCLLTERNLSAGVDGHTTRILDDLAGIDTRALEDFAMTKLDRMLTFIWDHQRIFGTLRELKIEIKGVQFQNQPSYQLIELVEAMGDALEVLDVQFWPEAVLYLDRIPTRNLKSLLLHQMKDPEPFLERRRTMAAFLRQCPKLDTIKMYTAEKDLLESWRSRAGRSRDSLDMMLPRFRALSLGPQSEVRRSKLIDISIAGLAQDVIAIVNEAVDMFAPDLKSISVRSWFNGRLMPTPLSWSDSDTPLQQLTDLNLEGEVSWTFDYGSLSKCPRLSRVRLAFTGPMPSRSAKKQPAIGLLAQVSTLRDLELVGHWETLDNKGWPAVVARIERLERLDLKGCEGMTADQAFRIELTIVENSRMNQKESNAECALRWIIVNKRLEDALARLRHNHLRQQTPPGSPTRRVRYSFVASARPSH</sequence>
<dbReference type="InterPro" id="IPR032675">
    <property type="entry name" value="LRR_dom_sf"/>
</dbReference>
<dbReference type="AlphaFoldDB" id="A0A9P3HJP3"/>
<keyword evidence="2" id="KW-1185">Reference proteome</keyword>